<name>A0A897N7H1_9EURY</name>
<feature type="transmembrane region" description="Helical" evidence="3">
    <location>
        <begin position="310"/>
        <end position="333"/>
    </location>
</feature>
<feature type="transmembrane region" description="Helical" evidence="3">
    <location>
        <begin position="237"/>
        <end position="256"/>
    </location>
</feature>
<dbReference type="GO" id="GO:0051082">
    <property type="term" value="F:unfolded protein binding"/>
    <property type="evidence" value="ECO:0007669"/>
    <property type="project" value="TreeGrafter"/>
</dbReference>
<dbReference type="Proteomes" id="UP000663525">
    <property type="component" value="Chromosome"/>
</dbReference>
<dbReference type="PANTHER" id="PTHR43096:SF52">
    <property type="entry name" value="DNAJ HOMOLOG 1, MITOCHONDRIAL-RELATED"/>
    <property type="match status" value="1"/>
</dbReference>
<feature type="compositionally biased region" description="Low complexity" evidence="2">
    <location>
        <begin position="78"/>
        <end position="87"/>
    </location>
</feature>
<dbReference type="PRINTS" id="PR00625">
    <property type="entry name" value="JDOMAIN"/>
</dbReference>
<dbReference type="AlphaFoldDB" id="A0A897N7H1"/>
<dbReference type="InterPro" id="IPR036869">
    <property type="entry name" value="J_dom_sf"/>
</dbReference>
<feature type="compositionally biased region" description="Basic residues" evidence="2">
    <location>
        <begin position="121"/>
        <end position="138"/>
    </location>
</feature>
<dbReference type="PROSITE" id="PS50076">
    <property type="entry name" value="DNAJ_2"/>
    <property type="match status" value="1"/>
</dbReference>
<dbReference type="CDD" id="cd06257">
    <property type="entry name" value="DnaJ"/>
    <property type="match status" value="1"/>
</dbReference>
<keyword evidence="3" id="KW-1133">Transmembrane helix</keyword>
<evidence type="ECO:0000256" key="1">
    <source>
        <dbReference type="ARBA" id="ARBA00023186"/>
    </source>
</evidence>
<proteinExistence type="predicted"/>
<keyword evidence="3" id="KW-0812">Transmembrane</keyword>
<dbReference type="SUPFAM" id="SSF46565">
    <property type="entry name" value="Chaperone J-domain"/>
    <property type="match status" value="1"/>
</dbReference>
<evidence type="ECO:0000259" key="4">
    <source>
        <dbReference type="PROSITE" id="PS50076"/>
    </source>
</evidence>
<evidence type="ECO:0000313" key="5">
    <source>
        <dbReference type="EMBL" id="QSG07133.1"/>
    </source>
</evidence>
<feature type="transmembrane region" description="Helical" evidence="3">
    <location>
        <begin position="286"/>
        <end position="304"/>
    </location>
</feature>
<evidence type="ECO:0000313" key="6">
    <source>
        <dbReference type="Proteomes" id="UP000663525"/>
    </source>
</evidence>
<evidence type="ECO:0000256" key="2">
    <source>
        <dbReference type="SAM" id="MobiDB-lite"/>
    </source>
</evidence>
<dbReference type="InterPro" id="IPR001623">
    <property type="entry name" value="DnaJ_domain"/>
</dbReference>
<keyword evidence="3" id="KW-0472">Membrane</keyword>
<feature type="compositionally biased region" description="Gly residues" evidence="2">
    <location>
        <begin position="179"/>
        <end position="205"/>
    </location>
</feature>
<evidence type="ECO:0000256" key="3">
    <source>
        <dbReference type="SAM" id="Phobius"/>
    </source>
</evidence>
<dbReference type="GeneID" id="68856351"/>
<organism evidence="5 6">
    <name type="scientific">Halapricum desulfuricans</name>
    <dbReference type="NCBI Taxonomy" id="2841257"/>
    <lineage>
        <taxon>Archaea</taxon>
        <taxon>Methanobacteriati</taxon>
        <taxon>Methanobacteriota</taxon>
        <taxon>Stenosarchaea group</taxon>
        <taxon>Halobacteria</taxon>
        <taxon>Halobacteriales</taxon>
        <taxon>Haloarculaceae</taxon>
        <taxon>Halapricum</taxon>
    </lineage>
</organism>
<feature type="domain" description="J" evidence="4">
    <location>
        <begin position="4"/>
        <end position="68"/>
    </location>
</feature>
<dbReference type="GO" id="GO:0042026">
    <property type="term" value="P:protein refolding"/>
    <property type="evidence" value="ECO:0007669"/>
    <property type="project" value="TreeGrafter"/>
</dbReference>
<protein>
    <submittedName>
        <fullName evidence="5">DnaJ type Zn finger domain</fullName>
    </submittedName>
</protein>
<dbReference type="Pfam" id="PF00226">
    <property type="entry name" value="DnaJ"/>
    <property type="match status" value="1"/>
</dbReference>
<feature type="region of interest" description="Disordered" evidence="2">
    <location>
        <begin position="65"/>
        <end position="205"/>
    </location>
</feature>
<dbReference type="PANTHER" id="PTHR43096">
    <property type="entry name" value="DNAJ HOMOLOG 1, MITOCHONDRIAL-RELATED"/>
    <property type="match status" value="1"/>
</dbReference>
<reference evidence="5" key="1">
    <citation type="submission" date="2020-11" db="EMBL/GenBank/DDBJ databases">
        <title>Carbohydrate-dependent, anaerobic sulfur respiration: A novel catabolism in halophilic archaea.</title>
        <authorList>
            <person name="Sorokin D.Y."/>
            <person name="Messina E."/>
            <person name="Smedile F."/>
            <person name="La Cono V."/>
            <person name="Hallsworth J.E."/>
            <person name="Yakimov M.M."/>
        </authorList>
    </citation>
    <scope>NUCLEOTIDE SEQUENCE</scope>
    <source>
        <strain evidence="5">HSR12-1</strain>
    </source>
</reference>
<keyword evidence="1" id="KW-0143">Chaperone</keyword>
<dbReference type="EMBL" id="CP064787">
    <property type="protein sequence ID" value="QSG07133.1"/>
    <property type="molecule type" value="Genomic_DNA"/>
</dbReference>
<feature type="compositionally biased region" description="Low complexity" evidence="2">
    <location>
        <begin position="147"/>
        <end position="159"/>
    </location>
</feature>
<feature type="region of interest" description="Disordered" evidence="2">
    <location>
        <begin position="30"/>
        <end position="52"/>
    </location>
</feature>
<dbReference type="GO" id="GO:0005737">
    <property type="term" value="C:cytoplasm"/>
    <property type="evidence" value="ECO:0007669"/>
    <property type="project" value="TreeGrafter"/>
</dbReference>
<gene>
    <name evidence="5" type="primary">dnaJ3</name>
    <name evidence="5" type="ORF">HSR121_2813</name>
</gene>
<dbReference type="RefSeq" id="WP_229113593.1">
    <property type="nucleotide sequence ID" value="NZ_CP064787.1"/>
</dbReference>
<feature type="compositionally biased region" description="Acidic residues" evidence="2">
    <location>
        <begin position="100"/>
        <end position="110"/>
    </location>
</feature>
<accession>A0A897N7H1</accession>
<dbReference type="Gene3D" id="1.10.287.110">
    <property type="entry name" value="DnaJ domain"/>
    <property type="match status" value="1"/>
</dbReference>
<sequence length="335" mass="35177">MAETFYDVLGVDPEADESAIDDAFRERIKDVHPDVSDDPEAGQRSRRLIEAREVLTDESERARYDRLGHDQYVRQTDTDAGWATDAASRPPSEAATAWADDSETTGDDATGDSGSTWAGRGRWRHRRRGQGRRNRRAREAHGGPGAGAAESGSETATGGEATGDGTGDAATGDDRVGARTGGPGTATGSDSGGGSVGTSGNVGGPVGWATGGGYAVREESTRDGFDRSRLFPPTQSVVLLVAAFFSYPGLVFSSVFPAFSPIVNVIVAACTLALIVYLASMPEVGIYVFGGWTVLGTFVLLASTVDPLSIVGLVVLGATWLPLGLTVLTYWALRW</sequence>
<dbReference type="SMART" id="SM00271">
    <property type="entry name" value="DnaJ"/>
    <property type="match status" value="1"/>
</dbReference>
<feature type="transmembrane region" description="Helical" evidence="3">
    <location>
        <begin position="262"/>
        <end position="279"/>
    </location>
</feature>